<evidence type="ECO:0000256" key="6">
    <source>
        <dbReference type="SAM" id="Phobius"/>
    </source>
</evidence>
<organism evidence="7">
    <name type="scientific">uncultured Pleomorphomonas sp</name>
    <dbReference type="NCBI Taxonomy" id="442121"/>
    <lineage>
        <taxon>Bacteria</taxon>
        <taxon>Pseudomonadati</taxon>
        <taxon>Pseudomonadota</taxon>
        <taxon>Alphaproteobacteria</taxon>
        <taxon>Hyphomicrobiales</taxon>
        <taxon>Pleomorphomonadaceae</taxon>
        <taxon>Pleomorphomonas</taxon>
        <taxon>environmental samples</taxon>
    </lineage>
</organism>
<dbReference type="PANTHER" id="PTHR30250:SF11">
    <property type="entry name" value="O-ANTIGEN TRANSPORTER-RELATED"/>
    <property type="match status" value="1"/>
</dbReference>
<evidence type="ECO:0000256" key="1">
    <source>
        <dbReference type="ARBA" id="ARBA00004651"/>
    </source>
</evidence>
<feature type="transmembrane region" description="Helical" evidence="6">
    <location>
        <begin position="374"/>
        <end position="397"/>
    </location>
</feature>
<keyword evidence="5 6" id="KW-0472">Membrane</keyword>
<accession>A0A212LF61</accession>
<feature type="transmembrane region" description="Helical" evidence="6">
    <location>
        <begin position="74"/>
        <end position="91"/>
    </location>
</feature>
<evidence type="ECO:0000256" key="2">
    <source>
        <dbReference type="ARBA" id="ARBA00022475"/>
    </source>
</evidence>
<evidence type="ECO:0000256" key="4">
    <source>
        <dbReference type="ARBA" id="ARBA00022989"/>
    </source>
</evidence>
<feature type="transmembrane region" description="Helical" evidence="6">
    <location>
        <begin position="285"/>
        <end position="304"/>
    </location>
</feature>
<feature type="transmembrane region" description="Helical" evidence="6">
    <location>
        <begin position="346"/>
        <end position="368"/>
    </location>
</feature>
<dbReference type="PANTHER" id="PTHR30250">
    <property type="entry name" value="PST FAMILY PREDICTED COLANIC ACID TRANSPORTER"/>
    <property type="match status" value="1"/>
</dbReference>
<reference evidence="7" key="1">
    <citation type="submission" date="2016-08" db="EMBL/GenBank/DDBJ databases">
        <authorList>
            <person name="Seilhamer J.J."/>
        </authorList>
    </citation>
    <scope>NUCLEOTIDE SEQUENCE</scope>
    <source>
        <strain evidence="7">86</strain>
    </source>
</reference>
<dbReference type="RefSeq" id="WP_288196409.1">
    <property type="nucleotide sequence ID" value="NZ_LT608334.1"/>
</dbReference>
<dbReference type="GO" id="GO:0005886">
    <property type="term" value="C:plasma membrane"/>
    <property type="evidence" value="ECO:0007669"/>
    <property type="project" value="UniProtKB-SubCell"/>
</dbReference>
<evidence type="ECO:0000256" key="5">
    <source>
        <dbReference type="ARBA" id="ARBA00023136"/>
    </source>
</evidence>
<feature type="transmembrane region" description="Helical" evidence="6">
    <location>
        <begin position="316"/>
        <end position="339"/>
    </location>
</feature>
<keyword evidence="3 6" id="KW-0812">Transmembrane</keyword>
<feature type="transmembrane region" description="Helical" evidence="6">
    <location>
        <begin position="138"/>
        <end position="156"/>
    </location>
</feature>
<evidence type="ECO:0000313" key="7">
    <source>
        <dbReference type="EMBL" id="SCM76175.1"/>
    </source>
</evidence>
<dbReference type="AlphaFoldDB" id="A0A212LF61"/>
<dbReference type="EMBL" id="FMJD01000007">
    <property type="protein sequence ID" value="SCM76175.1"/>
    <property type="molecule type" value="Genomic_DNA"/>
</dbReference>
<sequence>MTRAVLLSLIDQALNSAFSLLLNLAFIAFATPDEFGHFAFLLAGSFFAVSAQNALIVMPLNYLLPGREPKEADATLSMLTSANLVLTFLVLPASLGLAAVIGADAWLSLATAGYFLTIMVREYARNLMVVKGRIHRTLVYDVIALGSAALLAVAFWEVLPPAAAVLAALSAGNCLSFLVCRFDLKADFRRLPAHLSAYKRVWKDTRWALQGALQNEVMARSHVFLVERMRDAASLGMLNAGRVGVSPLLLVGTAWCRVARPRMVEELRHGEVAAVLRLFRSGATIVAGAAILYGLFLLLAWPYIDAYAFRDRYGDMAGNLLCWWLYALVAGQTSVMAALMEARRQFRALAFVGFVGAIVVPLLVFALLSLGLDASAAVLGLAGVSLLECLTFGVLTFRDLRPRDAGEGREGGIP</sequence>
<proteinExistence type="predicted"/>
<gene>
    <name evidence="7" type="ORF">KL86PLE_30622</name>
</gene>
<evidence type="ECO:0000256" key="3">
    <source>
        <dbReference type="ARBA" id="ARBA00022692"/>
    </source>
</evidence>
<evidence type="ECO:0008006" key="8">
    <source>
        <dbReference type="Google" id="ProtNLM"/>
    </source>
</evidence>
<name>A0A212LF61_9HYPH</name>
<feature type="transmembrane region" description="Helical" evidence="6">
    <location>
        <begin position="12"/>
        <end position="32"/>
    </location>
</feature>
<feature type="transmembrane region" description="Helical" evidence="6">
    <location>
        <begin position="97"/>
        <end position="117"/>
    </location>
</feature>
<comment type="subcellular location">
    <subcellularLocation>
        <location evidence="1">Cell membrane</location>
        <topology evidence="1">Multi-pass membrane protein</topology>
    </subcellularLocation>
</comment>
<feature type="transmembrane region" description="Helical" evidence="6">
    <location>
        <begin position="162"/>
        <end position="180"/>
    </location>
</feature>
<keyword evidence="4 6" id="KW-1133">Transmembrane helix</keyword>
<protein>
    <recommendedName>
        <fullName evidence="8">Polysaccharide biosynthesis protein</fullName>
    </recommendedName>
</protein>
<feature type="transmembrane region" description="Helical" evidence="6">
    <location>
        <begin position="38"/>
        <end position="62"/>
    </location>
</feature>
<dbReference type="InterPro" id="IPR050833">
    <property type="entry name" value="Poly_Biosynth_Transport"/>
</dbReference>
<keyword evidence="2" id="KW-1003">Cell membrane</keyword>